<sequence length="56" mass="6565">VLKVRTVNSLKLDSNWVGPYEVIKALDNSAYILKELKTEKSLPNTWNDQHLKKYYV</sequence>
<gene>
    <name evidence="1" type="ORF">PanWU01x14_202590</name>
</gene>
<dbReference type="OrthoDB" id="1163500at2759"/>
<name>A0A2P5BX56_PARAD</name>
<keyword evidence="2" id="KW-1185">Reference proteome</keyword>
<evidence type="ECO:0000313" key="1">
    <source>
        <dbReference type="EMBL" id="PON53377.1"/>
    </source>
</evidence>
<dbReference type="Proteomes" id="UP000237105">
    <property type="component" value="Unassembled WGS sequence"/>
</dbReference>
<dbReference type="AlphaFoldDB" id="A0A2P5BX56"/>
<feature type="non-terminal residue" evidence="1">
    <location>
        <position position="1"/>
    </location>
</feature>
<comment type="caution">
    <text evidence="1">The sequence shown here is derived from an EMBL/GenBank/DDBJ whole genome shotgun (WGS) entry which is preliminary data.</text>
</comment>
<organism evidence="1 2">
    <name type="scientific">Parasponia andersonii</name>
    <name type="common">Sponia andersonii</name>
    <dbReference type="NCBI Taxonomy" id="3476"/>
    <lineage>
        <taxon>Eukaryota</taxon>
        <taxon>Viridiplantae</taxon>
        <taxon>Streptophyta</taxon>
        <taxon>Embryophyta</taxon>
        <taxon>Tracheophyta</taxon>
        <taxon>Spermatophyta</taxon>
        <taxon>Magnoliopsida</taxon>
        <taxon>eudicotyledons</taxon>
        <taxon>Gunneridae</taxon>
        <taxon>Pentapetalae</taxon>
        <taxon>rosids</taxon>
        <taxon>fabids</taxon>
        <taxon>Rosales</taxon>
        <taxon>Cannabaceae</taxon>
        <taxon>Parasponia</taxon>
    </lineage>
</organism>
<protein>
    <recommendedName>
        <fullName evidence="3">Reverse transcriptase domain-containing protein</fullName>
    </recommendedName>
</protein>
<evidence type="ECO:0000313" key="2">
    <source>
        <dbReference type="Proteomes" id="UP000237105"/>
    </source>
</evidence>
<evidence type="ECO:0008006" key="3">
    <source>
        <dbReference type="Google" id="ProtNLM"/>
    </source>
</evidence>
<reference evidence="2" key="1">
    <citation type="submission" date="2016-06" db="EMBL/GenBank/DDBJ databases">
        <title>Parallel loss of symbiosis genes in relatives of nitrogen-fixing non-legume Parasponia.</title>
        <authorList>
            <person name="Van Velzen R."/>
            <person name="Holmer R."/>
            <person name="Bu F."/>
            <person name="Rutten L."/>
            <person name="Van Zeijl A."/>
            <person name="Liu W."/>
            <person name="Santuari L."/>
            <person name="Cao Q."/>
            <person name="Sharma T."/>
            <person name="Shen D."/>
            <person name="Roswanjaya Y."/>
            <person name="Wardhani T."/>
            <person name="Kalhor M.S."/>
            <person name="Jansen J."/>
            <person name="Van den Hoogen J."/>
            <person name="Gungor B."/>
            <person name="Hartog M."/>
            <person name="Hontelez J."/>
            <person name="Verver J."/>
            <person name="Yang W.-C."/>
            <person name="Schijlen E."/>
            <person name="Repin R."/>
            <person name="Schilthuizen M."/>
            <person name="Schranz E."/>
            <person name="Heidstra R."/>
            <person name="Miyata K."/>
            <person name="Fedorova E."/>
            <person name="Kohlen W."/>
            <person name="Bisseling T."/>
            <person name="Smit S."/>
            <person name="Geurts R."/>
        </authorList>
    </citation>
    <scope>NUCLEOTIDE SEQUENCE [LARGE SCALE GENOMIC DNA]</scope>
    <source>
        <strain evidence="2">cv. WU1-14</strain>
    </source>
</reference>
<proteinExistence type="predicted"/>
<dbReference type="EMBL" id="JXTB01000207">
    <property type="protein sequence ID" value="PON53377.1"/>
    <property type="molecule type" value="Genomic_DNA"/>
</dbReference>
<accession>A0A2P5BX56</accession>